<dbReference type="PRINTS" id="PR00320">
    <property type="entry name" value="GPROTEINBRPT"/>
</dbReference>
<evidence type="ECO:0000313" key="4">
    <source>
        <dbReference type="EMBL" id="GAA4264252.1"/>
    </source>
</evidence>
<dbReference type="InterPro" id="IPR019775">
    <property type="entry name" value="WD40_repeat_CS"/>
</dbReference>
<dbReference type="Gene3D" id="2.130.10.10">
    <property type="entry name" value="YVTN repeat-like/Quinoprotein amine dehydrogenase"/>
    <property type="match status" value="2"/>
</dbReference>
<dbReference type="PROSITE" id="PS50294">
    <property type="entry name" value="WD_REPEATS_REGION"/>
    <property type="match status" value="2"/>
</dbReference>
<dbReference type="InterPro" id="IPR020472">
    <property type="entry name" value="WD40_PAC1"/>
</dbReference>
<keyword evidence="2" id="KW-0677">Repeat</keyword>
<dbReference type="PROSITE" id="PS00678">
    <property type="entry name" value="WD_REPEATS_1"/>
    <property type="match status" value="1"/>
</dbReference>
<dbReference type="InterPro" id="IPR001680">
    <property type="entry name" value="WD40_rpt"/>
</dbReference>
<evidence type="ECO:0000256" key="1">
    <source>
        <dbReference type="ARBA" id="ARBA00022574"/>
    </source>
</evidence>
<dbReference type="InterPro" id="IPR036322">
    <property type="entry name" value="WD40_repeat_dom_sf"/>
</dbReference>
<proteinExistence type="predicted"/>
<dbReference type="EMBL" id="BAABAT010000120">
    <property type="protein sequence ID" value="GAA4264252.1"/>
    <property type="molecule type" value="Genomic_DNA"/>
</dbReference>
<feature type="repeat" description="WD" evidence="3">
    <location>
        <begin position="196"/>
        <end position="229"/>
    </location>
</feature>
<evidence type="ECO:0000313" key="5">
    <source>
        <dbReference type="Proteomes" id="UP001500620"/>
    </source>
</evidence>
<dbReference type="PANTHER" id="PTHR22847:SF637">
    <property type="entry name" value="WD REPEAT DOMAIN 5B"/>
    <property type="match status" value="1"/>
</dbReference>
<dbReference type="Proteomes" id="UP001500620">
    <property type="component" value="Unassembled WGS sequence"/>
</dbReference>
<evidence type="ECO:0000256" key="2">
    <source>
        <dbReference type="ARBA" id="ARBA00022737"/>
    </source>
</evidence>
<dbReference type="SUPFAM" id="SSF50978">
    <property type="entry name" value="WD40 repeat-like"/>
    <property type="match status" value="1"/>
</dbReference>
<accession>A0ABP8DWI7</accession>
<dbReference type="PANTHER" id="PTHR22847">
    <property type="entry name" value="WD40 REPEAT PROTEIN"/>
    <property type="match status" value="1"/>
</dbReference>
<protein>
    <submittedName>
        <fullName evidence="4">Uncharacterized protein</fullName>
    </submittedName>
</protein>
<sequence>MGVVLQDPVDNGPVTVASSRRGRALLAAAGLLLVAGCTARPPGSAATDVPHRSAPGVAELGCPSSARVVGDHGGAVSSVGFNIEDDLLLSGGSLDGAIRIWDVATCTQHGPALRGPDATTLYRSVFSEDGSLIAGVDVARSRIQVWDAAHGASVATLPVSGASGGLAFCNLSRLAIGVRDHIVFRDAVTGAEVAPPLGHPGKIQALAYNFNCTWLVSGSDNGTVVVWSLIHQPAERLATFTVPSAGSVVDVATTGAGDLVAAAGLDNRAISLWRMPDATPVGSPVLLPGPARSVAFSPDEQHLAAGSDDSLVLIDTITGAPLCPPAPYSSGSVAYHRTGRLAAAGTDGKVRVWENDDALTDCAAAAQAAV</sequence>
<keyword evidence="1 3" id="KW-0853">WD repeat</keyword>
<keyword evidence="5" id="KW-1185">Reference proteome</keyword>
<evidence type="ECO:0000256" key="3">
    <source>
        <dbReference type="PROSITE-ProRule" id="PRU00221"/>
    </source>
</evidence>
<feature type="repeat" description="WD" evidence="3">
    <location>
        <begin position="69"/>
        <end position="105"/>
    </location>
</feature>
<comment type="caution">
    <text evidence="4">The sequence shown here is derived from an EMBL/GenBank/DDBJ whole genome shotgun (WGS) entry which is preliminary data.</text>
</comment>
<dbReference type="InterPro" id="IPR015943">
    <property type="entry name" value="WD40/YVTN_repeat-like_dom_sf"/>
</dbReference>
<organism evidence="4 5">
    <name type="scientific">Dactylosporangium darangshiense</name>
    <dbReference type="NCBI Taxonomy" id="579108"/>
    <lineage>
        <taxon>Bacteria</taxon>
        <taxon>Bacillati</taxon>
        <taxon>Actinomycetota</taxon>
        <taxon>Actinomycetes</taxon>
        <taxon>Micromonosporales</taxon>
        <taxon>Micromonosporaceae</taxon>
        <taxon>Dactylosporangium</taxon>
    </lineage>
</organism>
<dbReference type="PROSITE" id="PS50082">
    <property type="entry name" value="WD_REPEATS_2"/>
    <property type="match status" value="2"/>
</dbReference>
<reference evidence="5" key="1">
    <citation type="journal article" date="2019" name="Int. J. Syst. Evol. Microbiol.">
        <title>The Global Catalogue of Microorganisms (GCM) 10K type strain sequencing project: providing services to taxonomists for standard genome sequencing and annotation.</title>
        <authorList>
            <consortium name="The Broad Institute Genomics Platform"/>
            <consortium name="The Broad Institute Genome Sequencing Center for Infectious Disease"/>
            <person name="Wu L."/>
            <person name="Ma J."/>
        </authorList>
    </citation>
    <scope>NUCLEOTIDE SEQUENCE [LARGE SCALE GENOMIC DNA]</scope>
    <source>
        <strain evidence="5">JCM 17441</strain>
    </source>
</reference>
<gene>
    <name evidence="4" type="ORF">GCM10022255_116160</name>
</gene>
<dbReference type="Pfam" id="PF00400">
    <property type="entry name" value="WD40"/>
    <property type="match status" value="4"/>
</dbReference>
<dbReference type="SMART" id="SM00320">
    <property type="entry name" value="WD40"/>
    <property type="match status" value="5"/>
</dbReference>
<name>A0ABP8DWI7_9ACTN</name>